<proteinExistence type="predicted"/>
<gene>
    <name evidence="1" type="ORF">BofuT4_uP036040.1</name>
</gene>
<protein>
    <submittedName>
        <fullName evidence="1">Uncharacterized protein</fullName>
    </submittedName>
</protein>
<dbReference type="EMBL" id="FQ790287">
    <property type="protein sequence ID" value="CCD47624.1"/>
    <property type="molecule type" value="Genomic_DNA"/>
</dbReference>
<evidence type="ECO:0000313" key="1">
    <source>
        <dbReference type="EMBL" id="CCD47624.1"/>
    </source>
</evidence>
<dbReference type="HOGENOM" id="CLU_2497618_0_0_1"/>
<dbReference type="AlphaFoldDB" id="G2Y4N4"/>
<evidence type="ECO:0000313" key="2">
    <source>
        <dbReference type="Proteomes" id="UP000008177"/>
    </source>
</evidence>
<accession>G2Y4N4</accession>
<reference evidence="2" key="1">
    <citation type="journal article" date="2011" name="PLoS Genet.">
        <title>Genomic analysis of the necrotrophic fungal pathogens Sclerotinia sclerotiorum and Botrytis cinerea.</title>
        <authorList>
            <person name="Amselem J."/>
            <person name="Cuomo C.A."/>
            <person name="van Kan J.A."/>
            <person name="Viaud M."/>
            <person name="Benito E.P."/>
            <person name="Couloux A."/>
            <person name="Coutinho P.M."/>
            <person name="de Vries R.P."/>
            <person name="Dyer P.S."/>
            <person name="Fillinger S."/>
            <person name="Fournier E."/>
            <person name="Gout L."/>
            <person name="Hahn M."/>
            <person name="Kohn L."/>
            <person name="Lapalu N."/>
            <person name="Plummer K.M."/>
            <person name="Pradier J.M."/>
            <person name="Quevillon E."/>
            <person name="Sharon A."/>
            <person name="Simon A."/>
            <person name="ten Have A."/>
            <person name="Tudzynski B."/>
            <person name="Tudzynski P."/>
            <person name="Wincker P."/>
            <person name="Andrew M."/>
            <person name="Anthouard V."/>
            <person name="Beever R.E."/>
            <person name="Beffa R."/>
            <person name="Benoit I."/>
            <person name="Bouzid O."/>
            <person name="Brault B."/>
            <person name="Chen Z."/>
            <person name="Choquer M."/>
            <person name="Collemare J."/>
            <person name="Cotton P."/>
            <person name="Danchin E.G."/>
            <person name="Da Silva C."/>
            <person name="Gautier A."/>
            <person name="Giraud C."/>
            <person name="Giraud T."/>
            <person name="Gonzalez C."/>
            <person name="Grossetete S."/>
            <person name="Guldener U."/>
            <person name="Henrissat B."/>
            <person name="Howlett B.J."/>
            <person name="Kodira C."/>
            <person name="Kretschmer M."/>
            <person name="Lappartient A."/>
            <person name="Leroch M."/>
            <person name="Levis C."/>
            <person name="Mauceli E."/>
            <person name="Neuveglise C."/>
            <person name="Oeser B."/>
            <person name="Pearson M."/>
            <person name="Poulain J."/>
            <person name="Poussereau N."/>
            <person name="Quesneville H."/>
            <person name="Rascle C."/>
            <person name="Schumacher J."/>
            <person name="Segurens B."/>
            <person name="Sexton A."/>
            <person name="Silva E."/>
            <person name="Sirven C."/>
            <person name="Soanes D.M."/>
            <person name="Talbot N.J."/>
            <person name="Templeton M."/>
            <person name="Yandava C."/>
            <person name="Yarden O."/>
            <person name="Zeng Q."/>
            <person name="Rollins J.A."/>
            <person name="Lebrun M.H."/>
            <person name="Dickman M."/>
        </authorList>
    </citation>
    <scope>NUCLEOTIDE SEQUENCE [LARGE SCALE GENOMIC DNA]</scope>
    <source>
        <strain evidence="2">T4</strain>
    </source>
</reference>
<dbReference type="InParanoid" id="G2Y4N4"/>
<name>G2Y4N4_BOTF4</name>
<organism evidence="1 2">
    <name type="scientific">Botryotinia fuckeliana (strain T4)</name>
    <name type="common">Noble rot fungus</name>
    <name type="synonym">Botrytis cinerea</name>
    <dbReference type="NCBI Taxonomy" id="999810"/>
    <lineage>
        <taxon>Eukaryota</taxon>
        <taxon>Fungi</taxon>
        <taxon>Dikarya</taxon>
        <taxon>Ascomycota</taxon>
        <taxon>Pezizomycotina</taxon>
        <taxon>Leotiomycetes</taxon>
        <taxon>Helotiales</taxon>
        <taxon>Sclerotiniaceae</taxon>
        <taxon>Botrytis</taxon>
    </lineage>
</organism>
<dbReference type="Proteomes" id="UP000008177">
    <property type="component" value="Unplaced contigs"/>
</dbReference>
<dbReference type="OrthoDB" id="3557306at2759"/>
<sequence length="86" mass="10071">MKLNNNDVGGNYAGQVIKIQKHVQQIAALWQEEQALLKEQTIFKVGKIQRELCDVDKKNKQHEADEKKNRDTMAKHMLLHKVLYEE</sequence>